<gene>
    <name evidence="1" type="ORF">AD929_11560</name>
</gene>
<dbReference type="PATRIC" id="fig|442.7.peg.2183"/>
<evidence type="ECO:0000313" key="2">
    <source>
        <dbReference type="Proteomes" id="UP000075573"/>
    </source>
</evidence>
<dbReference type="Proteomes" id="UP000075573">
    <property type="component" value="Unassembled WGS sequence"/>
</dbReference>
<reference evidence="1 2" key="1">
    <citation type="submission" date="2015-06" db="EMBL/GenBank/DDBJ databases">
        <title>Improved classification and identification of acetic acid bacteria using matrix-assisted laser desorption/ionization time-of-flight mass spectrometry; Gluconobacter nephelii and Gluconobacter uchimurae are later heterotypic synonyms of Gluconobacter japonicus and Gluconobacter oxydans, respectively.</title>
        <authorList>
            <person name="Li L."/>
            <person name="Cleenwerck I."/>
            <person name="De Vuyst L."/>
            <person name="Vandamme P."/>
        </authorList>
    </citation>
    <scope>NUCLEOTIDE SEQUENCE [LARGE SCALE GENOMIC DNA]</scope>
    <source>
        <strain evidence="1 2">LMG 1764</strain>
    </source>
</reference>
<sequence>MAAVPESLACLLDSVDEDIVLAFIEGTQGQRISVPKQAEGSRLAAVYGLEIARALCRAWGGDKYVVPSCRWWRAKKYADKGLPVSDIAGRLGITRGSTYELLNRSGATLSSSRRQWQDDRQTSLF</sequence>
<organism evidence="1 2">
    <name type="scientific">Gluconobacter potus</name>
    <dbReference type="NCBI Taxonomy" id="2724927"/>
    <lineage>
        <taxon>Bacteria</taxon>
        <taxon>Pseudomonadati</taxon>
        <taxon>Pseudomonadota</taxon>
        <taxon>Alphaproteobacteria</taxon>
        <taxon>Acetobacterales</taxon>
        <taxon>Acetobacteraceae</taxon>
        <taxon>Gluconobacter</taxon>
    </lineage>
</organism>
<name>A0A149QT25_9PROT</name>
<protein>
    <recommendedName>
        <fullName evidence="3">Mor transcription activator domain-containing protein</fullName>
    </recommendedName>
</protein>
<evidence type="ECO:0008006" key="3">
    <source>
        <dbReference type="Google" id="ProtNLM"/>
    </source>
</evidence>
<dbReference type="RefSeq" id="WP_062497043.1">
    <property type="nucleotide sequence ID" value="NZ_LHZB01000117.1"/>
</dbReference>
<dbReference type="AlphaFoldDB" id="A0A149QT25"/>
<dbReference type="EMBL" id="LHZB01000117">
    <property type="protein sequence ID" value="KXV00267.1"/>
    <property type="molecule type" value="Genomic_DNA"/>
</dbReference>
<proteinExistence type="predicted"/>
<comment type="caution">
    <text evidence="1">The sequence shown here is derived from an EMBL/GenBank/DDBJ whole genome shotgun (WGS) entry which is preliminary data.</text>
</comment>
<evidence type="ECO:0000313" key="1">
    <source>
        <dbReference type="EMBL" id="KXV00267.1"/>
    </source>
</evidence>
<accession>A0A149QT25</accession>